<sequence length="287" mass="31748">MRAREVEISRLLDQGGGAVRRADHPALAGSLDRLLRDGRLTALLPGVYGDAARCADLGVRLAALRAWRPDAVVSGRAAAQLLFWPELRVGAVEAAAPGLRGQRAGFVLRNRRVDPDEVVERHGLRCTSPALTALDLCDEEGGAAVDAVLRSRQARLADLHRVLAAHPDRRGNQRRRALLRDSRDEPWSEAERIAHALLRRAGIGGWSANRPVVVHGTRYYVDIAFDRERLVLEIDGWEFHGSRAAFEQDRARQNDLVLAGWRVLRFTWAMLTEDPDAVVVAVLAALR</sequence>
<evidence type="ECO:0000259" key="1">
    <source>
        <dbReference type="Pfam" id="PF04480"/>
    </source>
</evidence>
<keyword evidence="2" id="KW-0540">Nuclease</keyword>
<proteinExistence type="predicted"/>
<keyword evidence="2" id="KW-0255">Endonuclease</keyword>
<keyword evidence="2" id="KW-0378">Hydrolase</keyword>
<feature type="domain" description="DUF559" evidence="1">
    <location>
        <begin position="187"/>
        <end position="286"/>
    </location>
</feature>
<dbReference type="Proteomes" id="UP000758168">
    <property type="component" value="Unassembled WGS sequence"/>
</dbReference>
<accession>A0ABS4Z301</accession>
<dbReference type="Pfam" id="PF04480">
    <property type="entry name" value="DUF559"/>
    <property type="match status" value="1"/>
</dbReference>
<evidence type="ECO:0000313" key="2">
    <source>
        <dbReference type="EMBL" id="MBP2415427.1"/>
    </source>
</evidence>
<keyword evidence="3" id="KW-1185">Reference proteome</keyword>
<dbReference type="Gene3D" id="3.40.960.10">
    <property type="entry name" value="VSR Endonuclease"/>
    <property type="match status" value="1"/>
</dbReference>
<protein>
    <submittedName>
        <fullName evidence="2">Very-short-patch-repair endonuclease</fullName>
    </submittedName>
</protein>
<comment type="caution">
    <text evidence="2">The sequence shown here is derived from an EMBL/GenBank/DDBJ whole genome shotgun (WGS) entry which is preliminary data.</text>
</comment>
<dbReference type="EMBL" id="JAGIOB010000001">
    <property type="protein sequence ID" value="MBP2415427.1"/>
    <property type="molecule type" value="Genomic_DNA"/>
</dbReference>
<dbReference type="RefSeq" id="WP_210052439.1">
    <property type="nucleotide sequence ID" value="NZ_BAAAMH010000036.1"/>
</dbReference>
<gene>
    <name evidence="2" type="ORF">JOF54_000349</name>
</gene>
<dbReference type="GO" id="GO:0004519">
    <property type="term" value="F:endonuclease activity"/>
    <property type="evidence" value="ECO:0007669"/>
    <property type="project" value="UniProtKB-KW"/>
</dbReference>
<dbReference type="InterPro" id="IPR011335">
    <property type="entry name" value="Restrct_endonuc-II-like"/>
</dbReference>
<dbReference type="SUPFAM" id="SSF52980">
    <property type="entry name" value="Restriction endonuclease-like"/>
    <property type="match status" value="1"/>
</dbReference>
<organism evidence="2 3">
    <name type="scientific">Microlunatus capsulatus</name>
    <dbReference type="NCBI Taxonomy" id="99117"/>
    <lineage>
        <taxon>Bacteria</taxon>
        <taxon>Bacillati</taxon>
        <taxon>Actinomycetota</taxon>
        <taxon>Actinomycetes</taxon>
        <taxon>Propionibacteriales</taxon>
        <taxon>Propionibacteriaceae</taxon>
        <taxon>Microlunatus</taxon>
    </lineage>
</organism>
<reference evidence="2 3" key="1">
    <citation type="submission" date="2021-03" db="EMBL/GenBank/DDBJ databases">
        <title>Sequencing the genomes of 1000 actinobacteria strains.</title>
        <authorList>
            <person name="Klenk H.-P."/>
        </authorList>
    </citation>
    <scope>NUCLEOTIDE SEQUENCE [LARGE SCALE GENOMIC DNA]</scope>
    <source>
        <strain evidence="2 3">DSM 12936</strain>
    </source>
</reference>
<evidence type="ECO:0000313" key="3">
    <source>
        <dbReference type="Proteomes" id="UP000758168"/>
    </source>
</evidence>
<name>A0ABS4Z301_9ACTN</name>
<dbReference type="InterPro" id="IPR007569">
    <property type="entry name" value="DUF559"/>
</dbReference>